<evidence type="ECO:0000313" key="2">
    <source>
        <dbReference type="Proteomes" id="UP000321168"/>
    </source>
</evidence>
<dbReference type="GO" id="GO:0032259">
    <property type="term" value="P:methylation"/>
    <property type="evidence" value="ECO:0007669"/>
    <property type="project" value="UniProtKB-KW"/>
</dbReference>
<dbReference type="Gene3D" id="3.40.50.150">
    <property type="entry name" value="Vaccinia Virus protein VP39"/>
    <property type="match status" value="1"/>
</dbReference>
<dbReference type="Proteomes" id="UP000321168">
    <property type="component" value="Unassembled WGS sequence"/>
</dbReference>
<dbReference type="InterPro" id="IPR029063">
    <property type="entry name" value="SAM-dependent_MTases_sf"/>
</dbReference>
<dbReference type="Pfam" id="PF13578">
    <property type="entry name" value="Methyltransf_24"/>
    <property type="match status" value="1"/>
</dbReference>
<evidence type="ECO:0000313" key="1">
    <source>
        <dbReference type="EMBL" id="TXC81412.1"/>
    </source>
</evidence>
<comment type="caution">
    <text evidence="1">The sequence shown here is derived from an EMBL/GenBank/DDBJ whole genome shotgun (WGS) entry which is preliminary data.</text>
</comment>
<gene>
    <name evidence="1" type="ORF">FRX97_05240</name>
</gene>
<keyword evidence="1" id="KW-0489">Methyltransferase</keyword>
<sequence>MESSKAPIPKFSLKQNLYAKFNGIWTFNIPTYTTATELIVLLRLAKSLPKGAISVEIGSYIGASSLFICKGLKKGSKLNCVDTWENDAMSEGNWSSLAEFKKNVVSVRRKINLCQGYSHDVAMNFEGEIDFLFVDGDHSYEGVKKDFDLWFPKLKPGGIICFHDFGWAKGVQRVVNEEVTHLTYNHKHLTNMFWAWKN</sequence>
<dbReference type="RefSeq" id="WP_147014141.1">
    <property type="nucleotide sequence ID" value="NZ_VORB01000004.1"/>
</dbReference>
<dbReference type="EMBL" id="VORB01000004">
    <property type="protein sequence ID" value="TXC81412.1"/>
    <property type="molecule type" value="Genomic_DNA"/>
</dbReference>
<dbReference type="SUPFAM" id="SSF53335">
    <property type="entry name" value="S-adenosyl-L-methionine-dependent methyltransferases"/>
    <property type="match status" value="1"/>
</dbReference>
<dbReference type="AlphaFoldDB" id="A0A5C6V7Z1"/>
<dbReference type="GO" id="GO:0008168">
    <property type="term" value="F:methyltransferase activity"/>
    <property type="evidence" value="ECO:0007669"/>
    <property type="project" value="UniProtKB-KW"/>
</dbReference>
<proteinExistence type="predicted"/>
<accession>A0A5C6V7Z1</accession>
<dbReference type="OrthoDB" id="5464618at2"/>
<organism evidence="1 2">
    <name type="scientific">Luteibaculum oceani</name>
    <dbReference type="NCBI Taxonomy" id="1294296"/>
    <lineage>
        <taxon>Bacteria</taxon>
        <taxon>Pseudomonadati</taxon>
        <taxon>Bacteroidota</taxon>
        <taxon>Flavobacteriia</taxon>
        <taxon>Flavobacteriales</taxon>
        <taxon>Luteibaculaceae</taxon>
        <taxon>Luteibaculum</taxon>
    </lineage>
</organism>
<reference evidence="1 2" key="1">
    <citation type="submission" date="2019-08" db="EMBL/GenBank/DDBJ databases">
        <title>Genome of Luteibaculum oceani JCM 18817.</title>
        <authorList>
            <person name="Bowman J.P."/>
        </authorList>
    </citation>
    <scope>NUCLEOTIDE SEQUENCE [LARGE SCALE GENOMIC DNA]</scope>
    <source>
        <strain evidence="1 2">JCM 18817</strain>
    </source>
</reference>
<keyword evidence="1" id="KW-0808">Transferase</keyword>
<protein>
    <submittedName>
        <fullName evidence="1">Class I SAM-dependent methyltransferase</fullName>
    </submittedName>
</protein>
<keyword evidence="2" id="KW-1185">Reference proteome</keyword>
<name>A0A5C6V7Z1_9FLAO</name>